<dbReference type="GO" id="GO:0016887">
    <property type="term" value="F:ATP hydrolysis activity"/>
    <property type="evidence" value="ECO:0007669"/>
    <property type="project" value="InterPro"/>
</dbReference>
<proteinExistence type="predicted"/>
<dbReference type="Pfam" id="PF00005">
    <property type="entry name" value="ABC_tran"/>
    <property type="match status" value="1"/>
</dbReference>
<evidence type="ECO:0000256" key="7">
    <source>
        <dbReference type="ARBA" id="ARBA00023136"/>
    </source>
</evidence>
<keyword evidence="2" id="KW-0813">Transport</keyword>
<dbReference type="PANTHER" id="PTHR43394">
    <property type="entry name" value="ATP-DEPENDENT PERMEASE MDL1, MITOCHONDRIAL"/>
    <property type="match status" value="1"/>
</dbReference>
<feature type="domain" description="ABC transmembrane type-1" evidence="10">
    <location>
        <begin position="37"/>
        <end position="321"/>
    </location>
</feature>
<dbReference type="PROSITE" id="PS50893">
    <property type="entry name" value="ABC_TRANSPORTER_2"/>
    <property type="match status" value="1"/>
</dbReference>
<sequence length="602" mass="66341">MPDKDQKQGLAPDRKEKNRQTLKRILHYIRPYTGLVVLSLLLSALTVGLTLYIPILTGRGVDYIVGAGQVDFAGLMAVISAILLSIAVTAVAQWIMNHINNKITYRIVRDLRVQAFNHLQDLPLSYVDRHSAGDLLSRVITDIDQFSDGLLLGFTQLFTGVATIAGTILFMLGINPWITLVVVVLSPMSFLVADFISKKSFTMFKKQSETRGELTGFTNEMLGGIKVVQAFGHQGEASEEFDEINRRLSEYSLKATFFSSITNPATRFMYSVIYAGVTIAGCFSVTGGMLSVGQLSSFLSYTNQYTKPFNDITGVLTEFQNSIASAARVFELIDAPAAPAEPADAVVLTEPEGRILIDDVSFSYTPDVPLIEGLNLDVKPGQRIAIVGPTGCGKTTLINLLMRFYDVQKGSIEVDGHDIRQITRQSLRTSYGMVLQETWLKSASIRDNIAYGRPDASEEEVIAAAKEAHAHSFIMRLPEGYDTVITEGGGNLSQGQKQLLCIARIMLCLPPMLILDEATSSIDTMTEIRIQRAFEKLMQGRTSFVVAHRLSTIQHSDVILVMNQGHIVEQGTHEELLAKQGFYANLYYSQFAADSQENTFSS</sequence>
<dbReference type="CDD" id="cd03254">
    <property type="entry name" value="ABCC_Glucan_exporter_like"/>
    <property type="match status" value="1"/>
</dbReference>
<keyword evidence="4" id="KW-0547">Nucleotide-binding</keyword>
<evidence type="ECO:0000256" key="4">
    <source>
        <dbReference type="ARBA" id="ARBA00022741"/>
    </source>
</evidence>
<evidence type="ECO:0000313" key="12">
    <source>
        <dbReference type="Proteomes" id="UP000705508"/>
    </source>
</evidence>
<dbReference type="RefSeq" id="WP_204907291.1">
    <property type="nucleotide sequence ID" value="NZ_JACJKS010000022.1"/>
</dbReference>
<dbReference type="InterPro" id="IPR003439">
    <property type="entry name" value="ABC_transporter-like_ATP-bd"/>
</dbReference>
<comment type="caution">
    <text evidence="11">The sequence shown here is derived from an EMBL/GenBank/DDBJ whole genome shotgun (WGS) entry which is preliminary data.</text>
</comment>
<dbReference type="SMART" id="SM00382">
    <property type="entry name" value="AAA"/>
    <property type="match status" value="1"/>
</dbReference>
<evidence type="ECO:0000256" key="3">
    <source>
        <dbReference type="ARBA" id="ARBA00022692"/>
    </source>
</evidence>
<feature type="transmembrane region" description="Helical" evidence="8">
    <location>
        <begin position="73"/>
        <end position="96"/>
    </location>
</feature>
<dbReference type="Gene3D" id="1.20.1560.10">
    <property type="entry name" value="ABC transporter type 1, transmembrane domain"/>
    <property type="match status" value="1"/>
</dbReference>
<dbReference type="Pfam" id="PF00664">
    <property type="entry name" value="ABC_membrane"/>
    <property type="match status" value="1"/>
</dbReference>
<evidence type="ECO:0000256" key="1">
    <source>
        <dbReference type="ARBA" id="ARBA00004651"/>
    </source>
</evidence>
<evidence type="ECO:0000259" key="10">
    <source>
        <dbReference type="PROSITE" id="PS50929"/>
    </source>
</evidence>
<keyword evidence="5 11" id="KW-0067">ATP-binding</keyword>
<dbReference type="PANTHER" id="PTHR43394:SF1">
    <property type="entry name" value="ATP-BINDING CASSETTE SUB-FAMILY B MEMBER 10, MITOCHONDRIAL"/>
    <property type="match status" value="1"/>
</dbReference>
<keyword evidence="7 8" id="KW-0472">Membrane</keyword>
<keyword evidence="6 8" id="KW-1133">Transmembrane helix</keyword>
<feature type="transmembrane region" description="Helical" evidence="8">
    <location>
        <begin position="150"/>
        <end position="171"/>
    </location>
</feature>
<evidence type="ECO:0000256" key="5">
    <source>
        <dbReference type="ARBA" id="ARBA00022840"/>
    </source>
</evidence>
<dbReference type="InterPro" id="IPR036640">
    <property type="entry name" value="ABC1_TM_sf"/>
</dbReference>
<dbReference type="CDD" id="cd18547">
    <property type="entry name" value="ABC_6TM_Tm288_like"/>
    <property type="match status" value="1"/>
</dbReference>
<feature type="transmembrane region" description="Helical" evidence="8">
    <location>
        <begin position="268"/>
        <end position="290"/>
    </location>
</feature>
<evidence type="ECO:0000313" key="11">
    <source>
        <dbReference type="EMBL" id="MBM6949290.1"/>
    </source>
</evidence>
<evidence type="ECO:0000256" key="2">
    <source>
        <dbReference type="ARBA" id="ARBA00022448"/>
    </source>
</evidence>
<dbReference type="InterPro" id="IPR017871">
    <property type="entry name" value="ABC_transporter-like_CS"/>
</dbReference>
<keyword evidence="3 8" id="KW-0812">Transmembrane</keyword>
<evidence type="ECO:0000256" key="6">
    <source>
        <dbReference type="ARBA" id="ARBA00022989"/>
    </source>
</evidence>
<feature type="transmembrane region" description="Helical" evidence="8">
    <location>
        <begin position="177"/>
        <end position="196"/>
    </location>
</feature>
<feature type="domain" description="ABC transporter" evidence="9">
    <location>
        <begin position="355"/>
        <end position="589"/>
    </location>
</feature>
<dbReference type="FunFam" id="3.40.50.300:FF:000287">
    <property type="entry name" value="Multidrug ABC transporter ATP-binding protein"/>
    <property type="match status" value="1"/>
</dbReference>
<dbReference type="PROSITE" id="PS00211">
    <property type="entry name" value="ABC_TRANSPORTER_1"/>
    <property type="match status" value="1"/>
</dbReference>
<reference evidence="11" key="2">
    <citation type="journal article" date="2021" name="Sci. Rep.">
        <title>The distribution of antibiotic resistance genes in chicken gut microbiota commensals.</title>
        <authorList>
            <person name="Juricova H."/>
            <person name="Matiasovicova J."/>
            <person name="Kubasova T."/>
            <person name="Cejkova D."/>
            <person name="Rychlik I."/>
        </authorList>
    </citation>
    <scope>NUCLEOTIDE SEQUENCE</scope>
    <source>
        <strain evidence="11">An582</strain>
    </source>
</reference>
<dbReference type="GO" id="GO:0005524">
    <property type="term" value="F:ATP binding"/>
    <property type="evidence" value="ECO:0007669"/>
    <property type="project" value="UniProtKB-KW"/>
</dbReference>
<dbReference type="SUPFAM" id="SSF90123">
    <property type="entry name" value="ABC transporter transmembrane region"/>
    <property type="match status" value="1"/>
</dbReference>
<dbReference type="PROSITE" id="PS50929">
    <property type="entry name" value="ABC_TM1F"/>
    <property type="match status" value="1"/>
</dbReference>
<name>A0A938XC29_9CLOT</name>
<dbReference type="Gene3D" id="3.40.50.300">
    <property type="entry name" value="P-loop containing nucleotide triphosphate hydrolases"/>
    <property type="match status" value="1"/>
</dbReference>
<dbReference type="InterPro" id="IPR011527">
    <property type="entry name" value="ABC1_TM_dom"/>
</dbReference>
<evidence type="ECO:0000256" key="8">
    <source>
        <dbReference type="SAM" id="Phobius"/>
    </source>
</evidence>
<dbReference type="InterPro" id="IPR039421">
    <property type="entry name" value="Type_1_exporter"/>
</dbReference>
<dbReference type="InterPro" id="IPR003593">
    <property type="entry name" value="AAA+_ATPase"/>
</dbReference>
<dbReference type="Proteomes" id="UP000705508">
    <property type="component" value="Unassembled WGS sequence"/>
</dbReference>
<gene>
    <name evidence="11" type="ORF">H6A20_11645</name>
</gene>
<dbReference type="EMBL" id="JACJKS010000022">
    <property type="protein sequence ID" value="MBM6949290.1"/>
    <property type="molecule type" value="Genomic_DNA"/>
</dbReference>
<organism evidence="11 12">
    <name type="scientific">Mordavella massiliensis</name>
    <dbReference type="NCBI Taxonomy" id="1871024"/>
    <lineage>
        <taxon>Bacteria</taxon>
        <taxon>Bacillati</taxon>
        <taxon>Bacillota</taxon>
        <taxon>Clostridia</taxon>
        <taxon>Eubacteriales</taxon>
        <taxon>Clostridiaceae</taxon>
        <taxon>Mordavella</taxon>
    </lineage>
</organism>
<reference evidence="11" key="1">
    <citation type="submission" date="2020-08" db="EMBL/GenBank/DDBJ databases">
        <authorList>
            <person name="Cejkova D."/>
            <person name="Kubasova T."/>
            <person name="Jahodarova E."/>
            <person name="Rychlik I."/>
        </authorList>
    </citation>
    <scope>NUCLEOTIDE SEQUENCE</scope>
    <source>
        <strain evidence="11">An582</strain>
    </source>
</reference>
<dbReference type="AlphaFoldDB" id="A0A938XC29"/>
<evidence type="ECO:0000259" key="9">
    <source>
        <dbReference type="PROSITE" id="PS50893"/>
    </source>
</evidence>
<accession>A0A938XC29</accession>
<dbReference type="GO" id="GO:0015421">
    <property type="term" value="F:ABC-type oligopeptide transporter activity"/>
    <property type="evidence" value="ECO:0007669"/>
    <property type="project" value="TreeGrafter"/>
</dbReference>
<feature type="transmembrane region" description="Helical" evidence="8">
    <location>
        <begin position="32"/>
        <end position="53"/>
    </location>
</feature>
<dbReference type="GO" id="GO:0005886">
    <property type="term" value="C:plasma membrane"/>
    <property type="evidence" value="ECO:0007669"/>
    <property type="project" value="UniProtKB-SubCell"/>
</dbReference>
<dbReference type="SUPFAM" id="SSF52540">
    <property type="entry name" value="P-loop containing nucleoside triphosphate hydrolases"/>
    <property type="match status" value="1"/>
</dbReference>
<protein>
    <submittedName>
        <fullName evidence="11">ABC transporter ATP-binding protein</fullName>
    </submittedName>
</protein>
<dbReference type="InterPro" id="IPR027417">
    <property type="entry name" value="P-loop_NTPase"/>
</dbReference>
<comment type="subcellular location">
    <subcellularLocation>
        <location evidence="1">Cell membrane</location>
        <topology evidence="1">Multi-pass membrane protein</topology>
    </subcellularLocation>
</comment>